<feature type="compositionally biased region" description="Low complexity" evidence="5">
    <location>
        <begin position="403"/>
        <end position="414"/>
    </location>
</feature>
<feature type="compositionally biased region" description="Polar residues" evidence="5">
    <location>
        <begin position="422"/>
        <end position="435"/>
    </location>
</feature>
<evidence type="ECO:0000256" key="4">
    <source>
        <dbReference type="RuleBase" id="RU003322"/>
    </source>
</evidence>
<dbReference type="Pfam" id="PF00012">
    <property type="entry name" value="HSP70"/>
    <property type="match status" value="2"/>
</dbReference>
<dbReference type="InterPro" id="IPR043129">
    <property type="entry name" value="ATPase_NBD"/>
</dbReference>
<gene>
    <name evidence="6" type="ORF">LWC34_13535</name>
</gene>
<keyword evidence="7" id="KW-1185">Reference proteome</keyword>
<protein>
    <submittedName>
        <fullName evidence="6">Hsp70 family protein</fullName>
    </submittedName>
</protein>
<name>A0ABS8ZBC8_9PSEU</name>
<comment type="caution">
    <text evidence="6">The sequence shown here is derived from an EMBL/GenBank/DDBJ whole genome shotgun (WGS) entry which is preliminary data.</text>
</comment>
<accession>A0ABS8ZBC8</accession>
<feature type="compositionally biased region" description="Low complexity" evidence="5">
    <location>
        <begin position="476"/>
        <end position="496"/>
    </location>
</feature>
<dbReference type="EMBL" id="JAJVCN010000001">
    <property type="protein sequence ID" value="MCE7003843.1"/>
    <property type="molecule type" value="Genomic_DNA"/>
</dbReference>
<dbReference type="Proteomes" id="UP001521150">
    <property type="component" value="Unassembled WGS sequence"/>
</dbReference>
<feature type="region of interest" description="Disordered" evidence="5">
    <location>
        <begin position="353"/>
        <end position="374"/>
    </location>
</feature>
<evidence type="ECO:0000256" key="1">
    <source>
        <dbReference type="ARBA" id="ARBA00022741"/>
    </source>
</evidence>
<organism evidence="6 7">
    <name type="scientific">Kibdelosporangium philippinense</name>
    <dbReference type="NCBI Taxonomy" id="211113"/>
    <lineage>
        <taxon>Bacteria</taxon>
        <taxon>Bacillati</taxon>
        <taxon>Actinomycetota</taxon>
        <taxon>Actinomycetes</taxon>
        <taxon>Pseudonocardiales</taxon>
        <taxon>Pseudonocardiaceae</taxon>
        <taxon>Kibdelosporangium</taxon>
    </lineage>
</organism>
<evidence type="ECO:0000256" key="2">
    <source>
        <dbReference type="ARBA" id="ARBA00022840"/>
    </source>
</evidence>
<dbReference type="Gene3D" id="3.90.640.10">
    <property type="entry name" value="Actin, Chain A, domain 4"/>
    <property type="match status" value="1"/>
</dbReference>
<evidence type="ECO:0000256" key="3">
    <source>
        <dbReference type="ARBA" id="ARBA00023186"/>
    </source>
</evidence>
<evidence type="ECO:0000256" key="5">
    <source>
        <dbReference type="SAM" id="MobiDB-lite"/>
    </source>
</evidence>
<keyword evidence="2 4" id="KW-0067">ATP-binding</keyword>
<feature type="compositionally biased region" description="Basic and acidic residues" evidence="5">
    <location>
        <begin position="353"/>
        <end position="373"/>
    </location>
</feature>
<feature type="compositionally biased region" description="Pro residues" evidence="5">
    <location>
        <begin position="504"/>
        <end position="552"/>
    </location>
</feature>
<feature type="region of interest" description="Disordered" evidence="5">
    <location>
        <begin position="402"/>
        <end position="567"/>
    </location>
</feature>
<comment type="similarity">
    <text evidence="4">Belongs to the heat shock protein 70 family.</text>
</comment>
<proteinExistence type="inferred from homology"/>
<keyword evidence="1 4" id="KW-0547">Nucleotide-binding</keyword>
<dbReference type="Gene3D" id="3.30.420.40">
    <property type="match status" value="2"/>
</dbReference>
<dbReference type="RefSeq" id="WP_233725398.1">
    <property type="nucleotide sequence ID" value="NZ_JAJVCN010000001.1"/>
</dbReference>
<reference evidence="6 7" key="1">
    <citation type="submission" date="2021-12" db="EMBL/GenBank/DDBJ databases">
        <title>Genome sequence of Kibdelosporangium philippinense ATCC 49844.</title>
        <authorList>
            <person name="Fedorov E.A."/>
            <person name="Omeragic M."/>
            <person name="Shalygina K.F."/>
            <person name="Maclea K.S."/>
        </authorList>
    </citation>
    <scope>NUCLEOTIDE SEQUENCE [LARGE SCALE GENOMIC DNA]</scope>
    <source>
        <strain evidence="6 7">ATCC 49844</strain>
    </source>
</reference>
<dbReference type="PRINTS" id="PR00301">
    <property type="entry name" value="HEATSHOCK70"/>
</dbReference>
<sequence length="567" mass="58972">MPYRLGIDLGTTFTAAAICRESPDRTVHTELVQLGTRSSSVPSVLFMADDMTLVGEVAERRALTDPESVVREFKRRVGDEIPIVVGETPHEAHELLACLVRWVIDRVIEREGEPPDAIAVTHPASWGPHRAELLRSVLDEDVVLLTEPQAAAMQYASAERVDPGTTIAVYDLGGGTFDAAVVHKTKSGDFELLGTPEGLDRLGGVDFDDAIVEHVLASVPDSGLTDSVAMARLRRECTEAKEALSVDTEAAIPVLLPGIGTQVRLARSQFEGLIEPVLADTVQALGRAIASAGLCNADVDSVLLVGGSSRIPLAGRLISAKLGRPVAVDADPKGVVAMGAALAAHRSLLSDEDRLIPSPRRPDHDLDPPELKRPRTRLRRTKLVLGTFAMLALALAVIPSPFTSDTETTTKDGTAPAHAGQPGTQAGKPTQQPGTTKKRNPQDRPGGAADSDDPESAPDAKQPGATGNPGAEARGDAVSGAGPSSDAPASDQPASAENQLPSQGEPPPPGSEPPASVPPPASDPPTGDPPASDPPPPAEEMPPTQENPPPPASSADPPSDTPPPSSP</sequence>
<keyword evidence="3" id="KW-0143">Chaperone</keyword>
<dbReference type="PANTHER" id="PTHR19375">
    <property type="entry name" value="HEAT SHOCK PROTEIN 70KDA"/>
    <property type="match status" value="1"/>
</dbReference>
<dbReference type="SUPFAM" id="SSF53067">
    <property type="entry name" value="Actin-like ATPase domain"/>
    <property type="match status" value="2"/>
</dbReference>
<evidence type="ECO:0000313" key="7">
    <source>
        <dbReference type="Proteomes" id="UP001521150"/>
    </source>
</evidence>
<dbReference type="InterPro" id="IPR013126">
    <property type="entry name" value="Hsp_70_fam"/>
</dbReference>
<evidence type="ECO:0000313" key="6">
    <source>
        <dbReference type="EMBL" id="MCE7003843.1"/>
    </source>
</evidence>